<feature type="domain" description="Amidohydrolase 3" evidence="1">
    <location>
        <begin position="44"/>
        <end position="486"/>
    </location>
</feature>
<keyword evidence="2" id="KW-0378">Hydrolase</keyword>
<dbReference type="SUPFAM" id="SSF51338">
    <property type="entry name" value="Composite domain of metallo-dependent hydrolases"/>
    <property type="match status" value="1"/>
</dbReference>
<dbReference type="AlphaFoldDB" id="A0A2R7YZF7"/>
<dbReference type="Pfam" id="PF07969">
    <property type="entry name" value="Amidohydro_3"/>
    <property type="match status" value="1"/>
</dbReference>
<dbReference type="InterPro" id="IPR011059">
    <property type="entry name" value="Metal-dep_hydrolase_composite"/>
</dbReference>
<protein>
    <submittedName>
        <fullName evidence="2">Metal-dependent hydrolase</fullName>
    </submittedName>
</protein>
<keyword evidence="3" id="KW-1185">Reference proteome</keyword>
<reference evidence="2 3" key="1">
    <citation type="submission" date="2018-03" db="EMBL/GenBank/DDBJ databases">
        <authorList>
            <person name="Keele B.F."/>
        </authorList>
    </citation>
    <scope>NUCLEOTIDE SEQUENCE [LARGE SCALE GENOMIC DNA]</scope>
    <source>
        <strain evidence="2 3">IB-3</strain>
    </source>
</reference>
<dbReference type="EMBL" id="PYXZ01000003">
    <property type="protein sequence ID" value="PUA81406.1"/>
    <property type="molecule type" value="Genomic_DNA"/>
</dbReference>
<evidence type="ECO:0000313" key="2">
    <source>
        <dbReference type="EMBL" id="PUA81406.1"/>
    </source>
</evidence>
<name>A0A2R7YZF7_9ACTN</name>
<dbReference type="OrthoDB" id="3238066at2"/>
<comment type="caution">
    <text evidence="2">The sequence shown here is derived from an EMBL/GenBank/DDBJ whole genome shotgun (WGS) entry which is preliminary data.</text>
</comment>
<evidence type="ECO:0000259" key="1">
    <source>
        <dbReference type="Pfam" id="PF07969"/>
    </source>
</evidence>
<proteinExistence type="predicted"/>
<dbReference type="Gene3D" id="3.10.310.70">
    <property type="match status" value="1"/>
</dbReference>
<dbReference type="PANTHER" id="PTHR22642">
    <property type="entry name" value="IMIDAZOLONEPROPIONASE"/>
    <property type="match status" value="1"/>
</dbReference>
<evidence type="ECO:0000313" key="3">
    <source>
        <dbReference type="Proteomes" id="UP000244867"/>
    </source>
</evidence>
<dbReference type="Proteomes" id="UP000244867">
    <property type="component" value="Unassembled WGS sequence"/>
</dbReference>
<sequence length="489" mass="52425">MRIEGVRLVGLTDPAPSGPVDVSVTDGMVTAVEPSAAPEPAGWLMPGLWDQHVHLGQWSLSSARLDLAPARSSAHAVELVRERLQEWPDLPVIGWGHRSTAWDDAPVVSDLDAIATDQPIVLICGDGHHGWLNTRALQMLALPTREGVVSEAEWFQAYGRLTTVLGTDGTGPDAYRRTMEAAAAQGVVGLVDFEFSGGVPEWLERWGEGADLLRVHMASYADGLDDVLARGLRSGDPLGSDPRLTMGPLKIISDGSLNTRTAWCCEPYAEKAVHGYPFGQPNQTPEELRALLARAAEHGLDVAVHAIGDRAVTEALAAFADTGARGGIEHVQLTTRDDVRRMAGLGVRASVQPAHLLDDREVTERLWPGRAERCFPLRWMLDDGVDVVLGSDAPVSPLDPWLAVAAAVHRALDGDDPWHPQQAITAREALAASTDGRGTVAVGHPADLVLLDTDPLAGDSDAAHARRLRSMADHVRGTWVAGERVFSAD</sequence>
<dbReference type="Gene3D" id="3.20.20.140">
    <property type="entry name" value="Metal-dependent hydrolases"/>
    <property type="match status" value="1"/>
</dbReference>
<gene>
    <name evidence="2" type="ORF">C7S10_10370</name>
</gene>
<dbReference type="SUPFAM" id="SSF51556">
    <property type="entry name" value="Metallo-dependent hydrolases"/>
    <property type="match status" value="1"/>
</dbReference>
<dbReference type="InterPro" id="IPR013108">
    <property type="entry name" value="Amidohydro_3"/>
</dbReference>
<dbReference type="RefSeq" id="WP_108344347.1">
    <property type="nucleotide sequence ID" value="NZ_PYXZ01000003.1"/>
</dbReference>
<dbReference type="Gene3D" id="2.30.40.10">
    <property type="entry name" value="Urease, subunit C, domain 1"/>
    <property type="match status" value="1"/>
</dbReference>
<dbReference type="InterPro" id="IPR032466">
    <property type="entry name" value="Metal_Hydrolase"/>
</dbReference>
<dbReference type="GO" id="GO:0016810">
    <property type="term" value="F:hydrolase activity, acting on carbon-nitrogen (but not peptide) bonds"/>
    <property type="evidence" value="ECO:0007669"/>
    <property type="project" value="InterPro"/>
</dbReference>
<accession>A0A2R7YZF7</accession>
<organism evidence="2 3">
    <name type="scientific">Nocardioides currus</name>
    <dbReference type="NCBI Taxonomy" id="2133958"/>
    <lineage>
        <taxon>Bacteria</taxon>
        <taxon>Bacillati</taxon>
        <taxon>Actinomycetota</taxon>
        <taxon>Actinomycetes</taxon>
        <taxon>Propionibacteriales</taxon>
        <taxon>Nocardioidaceae</taxon>
        <taxon>Nocardioides</taxon>
    </lineage>
</organism>
<dbReference type="PANTHER" id="PTHR22642:SF2">
    <property type="entry name" value="PROTEIN LONG AFTER FAR-RED 3"/>
    <property type="match status" value="1"/>
</dbReference>